<evidence type="ECO:0000256" key="1">
    <source>
        <dbReference type="SAM" id="Phobius"/>
    </source>
</evidence>
<keyword evidence="3" id="KW-0378">Hydrolase</keyword>
<organism evidence="3 4">
    <name type="scientific">Undibacterium umbellatum</name>
    <dbReference type="NCBI Taxonomy" id="2762300"/>
    <lineage>
        <taxon>Bacteria</taxon>
        <taxon>Pseudomonadati</taxon>
        <taxon>Pseudomonadota</taxon>
        <taxon>Betaproteobacteria</taxon>
        <taxon>Burkholderiales</taxon>
        <taxon>Oxalobacteraceae</taxon>
        <taxon>Undibacterium</taxon>
    </lineage>
</organism>
<dbReference type="Proteomes" id="UP000646911">
    <property type="component" value="Unassembled WGS sequence"/>
</dbReference>
<dbReference type="EMBL" id="JACOFX010000006">
    <property type="protein sequence ID" value="MBC3908553.1"/>
    <property type="molecule type" value="Genomic_DNA"/>
</dbReference>
<keyword evidence="1" id="KW-0812">Transmembrane</keyword>
<accession>A0ABR6Z9W7</accession>
<comment type="caution">
    <text evidence="3">The sequence shown here is derived from an EMBL/GenBank/DDBJ whole genome shotgun (WGS) entry which is preliminary data.</text>
</comment>
<keyword evidence="1" id="KW-1133">Transmembrane helix</keyword>
<feature type="domain" description="Serine aminopeptidase S33" evidence="2">
    <location>
        <begin position="30"/>
        <end position="139"/>
    </location>
</feature>
<dbReference type="SUPFAM" id="SSF53474">
    <property type="entry name" value="alpha/beta-Hydrolases"/>
    <property type="match status" value="1"/>
</dbReference>
<dbReference type="InterPro" id="IPR029058">
    <property type="entry name" value="AB_hydrolase_fold"/>
</dbReference>
<dbReference type="Gene3D" id="3.40.50.1820">
    <property type="entry name" value="alpha/beta hydrolase"/>
    <property type="match status" value="1"/>
</dbReference>
<evidence type="ECO:0000313" key="3">
    <source>
        <dbReference type="EMBL" id="MBC3908553.1"/>
    </source>
</evidence>
<dbReference type="PANTHER" id="PTHR11614">
    <property type="entry name" value="PHOSPHOLIPASE-RELATED"/>
    <property type="match status" value="1"/>
</dbReference>
<dbReference type="Pfam" id="PF12146">
    <property type="entry name" value="Hydrolase_4"/>
    <property type="match status" value="1"/>
</dbReference>
<proteinExistence type="predicted"/>
<dbReference type="InterPro" id="IPR022742">
    <property type="entry name" value="Hydrolase_4"/>
</dbReference>
<feature type="transmembrane region" description="Helical" evidence="1">
    <location>
        <begin position="34"/>
        <end position="56"/>
    </location>
</feature>
<sequence length="296" mass="32850">MIETVNGTRQQVVARDGQVLVTHRYDPTGPVRGVVVIAPAMAVAQVFYTSFAGFLAQQGFRVWTFDYRGIGASLQGSMRHVKTDLSEWIEKDYDAVLCAAGDYDPTLPLFAIGHSFGGQVAPLLPSRQRLSGLITVASGSGAMRHNTPNTRRRAPLLWYVLAPILCRLFGFFPGARIGVIGDVPSGAILQWRRWCLTPEYLLTGEPGAREAYATAAYPVLGLAFNDDELLLENGVRLLHDAYLVQPADFRLIEVSKLGLKKIGHFGFFKRQSELLLWPMVTTWLTQKMQHDQECKA</sequence>
<keyword evidence="4" id="KW-1185">Reference proteome</keyword>
<evidence type="ECO:0000313" key="4">
    <source>
        <dbReference type="Proteomes" id="UP000646911"/>
    </source>
</evidence>
<name>A0ABR6Z9W7_9BURK</name>
<keyword evidence="1" id="KW-0472">Membrane</keyword>
<dbReference type="InterPro" id="IPR051044">
    <property type="entry name" value="MAG_DAG_Lipase"/>
</dbReference>
<dbReference type="GO" id="GO:0016787">
    <property type="term" value="F:hydrolase activity"/>
    <property type="evidence" value="ECO:0007669"/>
    <property type="project" value="UniProtKB-KW"/>
</dbReference>
<protein>
    <submittedName>
        <fullName evidence="3">Alpha/beta fold hydrolase</fullName>
    </submittedName>
</protein>
<dbReference type="PIRSF" id="PIRSF037442">
    <property type="entry name" value="UCP037442_abhydr"/>
    <property type="match status" value="1"/>
</dbReference>
<evidence type="ECO:0000259" key="2">
    <source>
        <dbReference type="Pfam" id="PF12146"/>
    </source>
</evidence>
<reference evidence="3 4" key="1">
    <citation type="submission" date="2020-08" db="EMBL/GenBank/DDBJ databases">
        <title>Novel species isolated from subtropical streams in China.</title>
        <authorList>
            <person name="Lu H."/>
        </authorList>
    </citation>
    <scope>NUCLEOTIDE SEQUENCE [LARGE SCALE GENOMIC DNA]</scope>
    <source>
        <strain evidence="3 4">NL8W</strain>
    </source>
</reference>
<gene>
    <name evidence="3" type="ORF">H8L47_13390</name>
</gene>
<dbReference type="InterPro" id="IPR017208">
    <property type="entry name" value="UCP037442_abhydr"/>
</dbReference>